<dbReference type="AlphaFoldDB" id="A0AAW1MJX6"/>
<dbReference type="CDD" id="cd00590">
    <property type="entry name" value="RRM_SF"/>
    <property type="match status" value="1"/>
</dbReference>
<feature type="region of interest" description="Disordered" evidence="3">
    <location>
        <begin position="1"/>
        <end position="22"/>
    </location>
</feature>
<evidence type="ECO:0000313" key="6">
    <source>
        <dbReference type="Proteomes" id="UP001458880"/>
    </source>
</evidence>
<gene>
    <name evidence="5" type="ORF">QE152_g5762</name>
</gene>
<reference evidence="5 6" key="1">
    <citation type="journal article" date="2024" name="BMC Genomics">
        <title>De novo assembly and annotation of Popillia japonica's genome with initial clues to its potential as an invasive pest.</title>
        <authorList>
            <person name="Cucini C."/>
            <person name="Boschi S."/>
            <person name="Funari R."/>
            <person name="Cardaioli E."/>
            <person name="Iannotti N."/>
            <person name="Marturano G."/>
            <person name="Paoli F."/>
            <person name="Bruttini M."/>
            <person name="Carapelli A."/>
            <person name="Frati F."/>
            <person name="Nardi F."/>
        </authorList>
    </citation>
    <scope>NUCLEOTIDE SEQUENCE [LARGE SCALE GENOMIC DNA]</scope>
    <source>
        <strain evidence="5">DMR45628</strain>
    </source>
</reference>
<dbReference type="Pfam" id="PF00076">
    <property type="entry name" value="RRM_1"/>
    <property type="match status" value="1"/>
</dbReference>
<evidence type="ECO:0000256" key="1">
    <source>
        <dbReference type="ARBA" id="ARBA00022884"/>
    </source>
</evidence>
<dbReference type="GO" id="GO:0003723">
    <property type="term" value="F:RNA binding"/>
    <property type="evidence" value="ECO:0007669"/>
    <property type="project" value="UniProtKB-KW"/>
</dbReference>
<evidence type="ECO:0000259" key="4">
    <source>
        <dbReference type="SMART" id="SM00360"/>
    </source>
</evidence>
<accession>A0AAW1MJX6</accession>
<evidence type="ECO:0000313" key="5">
    <source>
        <dbReference type="EMBL" id="KAK9746938.1"/>
    </source>
</evidence>
<evidence type="ECO:0000256" key="3">
    <source>
        <dbReference type="SAM" id="MobiDB-lite"/>
    </source>
</evidence>
<dbReference type="PANTHER" id="PTHR22014">
    <property type="entry name" value="RNA-BINDING PROTEIN 33"/>
    <property type="match status" value="1"/>
</dbReference>
<dbReference type="Proteomes" id="UP001458880">
    <property type="component" value="Unassembled WGS sequence"/>
</dbReference>
<feature type="domain" description="RRM" evidence="4">
    <location>
        <begin position="429"/>
        <end position="496"/>
    </location>
</feature>
<proteinExistence type="predicted"/>
<dbReference type="Gene3D" id="3.30.70.330">
    <property type="match status" value="1"/>
</dbReference>
<name>A0AAW1MJX6_POPJA</name>
<keyword evidence="2" id="KW-0175">Coiled coil</keyword>
<dbReference type="EMBL" id="JASPKY010000036">
    <property type="protein sequence ID" value="KAK9746938.1"/>
    <property type="molecule type" value="Genomic_DNA"/>
</dbReference>
<dbReference type="InterPro" id="IPR039878">
    <property type="entry name" value="RBM33"/>
</dbReference>
<comment type="caution">
    <text evidence="5">The sequence shown here is derived from an EMBL/GenBank/DDBJ whole genome shotgun (WGS) entry which is preliminary data.</text>
</comment>
<sequence>MTMSENLDELLDVADEENEGDYDLAEDEEDALLNENYDVAHKLQSTPNRESTDIEQDVLDLECETELNDEDSDVLNSTAEEEGRCRQDKFLSERVVPQTEQIPQKKIFAYGKPNFRGAFNRGRRMRGNYHNNKVLINPHFRGNVQIKHNVSLAWDKNNGSVKKPVIQIQPWAQVQTSDNTPYPQNPVPPNSYMNHQYQTSMQNSRLPVHQRLVVNNETSNVGVPYYEESETQFQHDRKFVPGSPTKRRFDFKLELKKKKRTVLASNLHEVKTVDVAVFEEEEDEDMKVYRRKIEQQKLIRERLLRQKEERRKQAAKKLQAEEEYKSLLTPTDIVKEEIPVVMTPTKSIESSVPQITPKPIQKSPVVRINKTIVPIKTVDNPLVIKRVLTGKPVSCVSAGNSETDKDHLSSFLSNRKIFAKDKSLADTSLVVINNLATGTSEVKLRKLCQGVGDIQNLQMSTQERQATIQFKSVASAHAFYKKYQRFMLDLSMIQVTLKPLS</sequence>
<keyword evidence="6" id="KW-1185">Reference proteome</keyword>
<dbReference type="InterPro" id="IPR035979">
    <property type="entry name" value="RBD_domain_sf"/>
</dbReference>
<dbReference type="InterPro" id="IPR012677">
    <property type="entry name" value="Nucleotide-bd_a/b_plait_sf"/>
</dbReference>
<organism evidence="5 6">
    <name type="scientific">Popillia japonica</name>
    <name type="common">Japanese beetle</name>
    <dbReference type="NCBI Taxonomy" id="7064"/>
    <lineage>
        <taxon>Eukaryota</taxon>
        <taxon>Metazoa</taxon>
        <taxon>Ecdysozoa</taxon>
        <taxon>Arthropoda</taxon>
        <taxon>Hexapoda</taxon>
        <taxon>Insecta</taxon>
        <taxon>Pterygota</taxon>
        <taxon>Neoptera</taxon>
        <taxon>Endopterygota</taxon>
        <taxon>Coleoptera</taxon>
        <taxon>Polyphaga</taxon>
        <taxon>Scarabaeiformia</taxon>
        <taxon>Scarabaeidae</taxon>
        <taxon>Rutelinae</taxon>
        <taxon>Popillia</taxon>
    </lineage>
</organism>
<keyword evidence="1" id="KW-0694">RNA-binding</keyword>
<dbReference type="InterPro" id="IPR000504">
    <property type="entry name" value="RRM_dom"/>
</dbReference>
<evidence type="ECO:0000256" key="2">
    <source>
        <dbReference type="SAM" id="Coils"/>
    </source>
</evidence>
<feature type="coiled-coil region" evidence="2">
    <location>
        <begin position="286"/>
        <end position="324"/>
    </location>
</feature>
<protein>
    <submittedName>
        <fullName evidence="5">RNA recognition motif</fullName>
    </submittedName>
</protein>
<dbReference type="SUPFAM" id="SSF54928">
    <property type="entry name" value="RNA-binding domain, RBD"/>
    <property type="match status" value="1"/>
</dbReference>
<dbReference type="PANTHER" id="PTHR22014:SF2">
    <property type="entry name" value="RNA-BINDING PROTEIN 33"/>
    <property type="match status" value="1"/>
</dbReference>
<dbReference type="SMART" id="SM00360">
    <property type="entry name" value="RRM"/>
    <property type="match status" value="1"/>
</dbReference>